<dbReference type="EMBL" id="KN880695">
    <property type="protein sequence ID" value="KIY63452.1"/>
    <property type="molecule type" value="Genomic_DNA"/>
</dbReference>
<feature type="coiled-coil region" evidence="1">
    <location>
        <begin position="98"/>
        <end position="143"/>
    </location>
</feature>
<protein>
    <submittedName>
        <fullName evidence="2">Uncharacterized protein</fullName>
    </submittedName>
</protein>
<sequence>MQTLRRLEFTEMRLQESARQNTAYRKAVDQYEESIAAIQTERSKEYKEKSSHSWTLSWQSRNARDSMLEEQMKDTEKIKAMEADLAARPTNAYFLSVQQEAQAALEAAEEENRRAKDDLSRTKANLEKRYQTIENERDAMIIERNMAYARAKDAVDCILQIKTLVHKGDAERDELMRGFSQRPRVSLLNYSLSSVIVTYTTIAPNACYGEQRRIHRHPHLRNGLQGQGPRSFFLHSSSILSSLPYERGKLEAPG</sequence>
<evidence type="ECO:0000313" key="2">
    <source>
        <dbReference type="EMBL" id="KIY63452.1"/>
    </source>
</evidence>
<evidence type="ECO:0000256" key="1">
    <source>
        <dbReference type="SAM" id="Coils"/>
    </source>
</evidence>
<keyword evidence="1" id="KW-0175">Coiled coil</keyword>
<gene>
    <name evidence="2" type="ORF">CYLTODRAFT_136759</name>
</gene>
<feature type="coiled-coil region" evidence="1">
    <location>
        <begin position="14"/>
        <end position="41"/>
    </location>
</feature>
<proteinExistence type="predicted"/>
<organism evidence="2 3">
    <name type="scientific">Cylindrobasidium torrendii FP15055 ss-10</name>
    <dbReference type="NCBI Taxonomy" id="1314674"/>
    <lineage>
        <taxon>Eukaryota</taxon>
        <taxon>Fungi</taxon>
        <taxon>Dikarya</taxon>
        <taxon>Basidiomycota</taxon>
        <taxon>Agaricomycotina</taxon>
        <taxon>Agaricomycetes</taxon>
        <taxon>Agaricomycetidae</taxon>
        <taxon>Agaricales</taxon>
        <taxon>Marasmiineae</taxon>
        <taxon>Physalacriaceae</taxon>
        <taxon>Cylindrobasidium</taxon>
    </lineage>
</organism>
<evidence type="ECO:0000313" key="3">
    <source>
        <dbReference type="Proteomes" id="UP000054007"/>
    </source>
</evidence>
<reference evidence="2 3" key="1">
    <citation type="journal article" date="2015" name="Fungal Genet. Biol.">
        <title>Evolution of novel wood decay mechanisms in Agaricales revealed by the genome sequences of Fistulina hepatica and Cylindrobasidium torrendii.</title>
        <authorList>
            <person name="Floudas D."/>
            <person name="Held B.W."/>
            <person name="Riley R."/>
            <person name="Nagy L.G."/>
            <person name="Koehler G."/>
            <person name="Ransdell A.S."/>
            <person name="Younus H."/>
            <person name="Chow J."/>
            <person name="Chiniquy J."/>
            <person name="Lipzen A."/>
            <person name="Tritt A."/>
            <person name="Sun H."/>
            <person name="Haridas S."/>
            <person name="LaButti K."/>
            <person name="Ohm R.A."/>
            <person name="Kues U."/>
            <person name="Blanchette R.A."/>
            <person name="Grigoriev I.V."/>
            <person name="Minto R.E."/>
            <person name="Hibbett D.S."/>
        </authorList>
    </citation>
    <scope>NUCLEOTIDE SEQUENCE [LARGE SCALE GENOMIC DNA]</scope>
    <source>
        <strain evidence="2 3">FP15055 ss-10</strain>
    </source>
</reference>
<dbReference type="AlphaFoldDB" id="A0A0D7AZ06"/>
<dbReference type="Proteomes" id="UP000054007">
    <property type="component" value="Unassembled WGS sequence"/>
</dbReference>
<accession>A0A0D7AZ06</accession>
<keyword evidence="3" id="KW-1185">Reference proteome</keyword>
<name>A0A0D7AZ06_9AGAR</name>